<feature type="domain" description="Histidine kinase" evidence="8">
    <location>
        <begin position="186"/>
        <end position="374"/>
    </location>
</feature>
<dbReference type="SUPFAM" id="SSF55781">
    <property type="entry name" value="GAF domain-like"/>
    <property type="match status" value="1"/>
</dbReference>
<dbReference type="CDD" id="cd16917">
    <property type="entry name" value="HATPase_UhpB-NarQ-NarX-like"/>
    <property type="match status" value="1"/>
</dbReference>
<dbReference type="Gene3D" id="3.30.450.40">
    <property type="match status" value="1"/>
</dbReference>
<comment type="catalytic activity">
    <reaction evidence="1">
        <text>ATP + protein L-histidine = ADP + protein N-phospho-L-histidine.</text>
        <dbReference type="EC" id="2.7.13.3"/>
    </reaction>
</comment>
<evidence type="ECO:0000256" key="7">
    <source>
        <dbReference type="ARBA" id="ARBA00023012"/>
    </source>
</evidence>
<dbReference type="PANTHER" id="PTHR24421">
    <property type="entry name" value="NITRATE/NITRITE SENSOR PROTEIN NARX-RELATED"/>
    <property type="match status" value="1"/>
</dbReference>
<dbReference type="Proteomes" id="UP000234366">
    <property type="component" value="Chromosome"/>
</dbReference>
<keyword evidence="5 9" id="KW-0418">Kinase</keyword>
<evidence type="ECO:0000256" key="1">
    <source>
        <dbReference type="ARBA" id="ARBA00000085"/>
    </source>
</evidence>
<evidence type="ECO:0000256" key="3">
    <source>
        <dbReference type="ARBA" id="ARBA00022679"/>
    </source>
</evidence>
<keyword evidence="7" id="KW-0902">Two-component regulatory system</keyword>
<evidence type="ECO:0000256" key="5">
    <source>
        <dbReference type="ARBA" id="ARBA00022777"/>
    </source>
</evidence>
<dbReference type="InterPro" id="IPR036890">
    <property type="entry name" value="HATPase_C_sf"/>
</dbReference>
<dbReference type="InterPro" id="IPR003018">
    <property type="entry name" value="GAF"/>
</dbReference>
<gene>
    <name evidence="9" type="ORF">CWD84_16980</name>
</gene>
<evidence type="ECO:0000313" key="9">
    <source>
        <dbReference type="EMBL" id="AUJ78400.1"/>
    </source>
</evidence>
<dbReference type="GO" id="GO:0005524">
    <property type="term" value="F:ATP binding"/>
    <property type="evidence" value="ECO:0007669"/>
    <property type="project" value="UniProtKB-KW"/>
</dbReference>
<dbReference type="GO" id="GO:0000155">
    <property type="term" value="F:phosphorelay sensor kinase activity"/>
    <property type="evidence" value="ECO:0007669"/>
    <property type="project" value="InterPro"/>
</dbReference>
<sequence>MTKTTVETLKTLKAIAETLNQCHDMKEALDKVLRELLSLTGLQTGWIFLIDPDGSYTLAASAYLPPALGQRENALMCSGDCYCLTKFSNGGLTKAVNIMNCKRIEFAEQTTDCSDTEGITHHATVPLEDGGRTFGLLNVAAGEKTFFSEEELHLLEGVAFQIGTAIQRMKLAEFAQQNALLMERSRLAQELHDSVNQMLFSVSLTAKAAKSFTDDERLRQMITFIQELSQDALTEMRTLIWQLRPESLTKGLYASIKSYAALIGLEAVCDMEDELKLTDEQEHALWRIAQEALNNCKKHAGTDRVIISAVKKPDHAELRIIDHGAGFSADAHAGLPSLGIAGMKSRAEAIGGRFALQSELGAGTIVSVRLPFYGIGGLIDENCDR</sequence>
<dbReference type="AlphaFoldDB" id="A0AAI8MZJ0"/>
<reference evidence="9 10" key="1">
    <citation type="submission" date="2017-11" db="EMBL/GenBank/DDBJ databases">
        <title>Genome sequence and genome mining of multiple bioactive secondary metabolites from a deep sea-derived Bacillus siamensis SCSIO 05746.</title>
        <authorList>
            <person name="Pan H.-Q."/>
            <person name="Ju J.-H."/>
        </authorList>
    </citation>
    <scope>NUCLEOTIDE SEQUENCE [LARGE SCALE GENOMIC DNA]</scope>
    <source>
        <strain evidence="9 10">SCSIO 05746</strain>
    </source>
</reference>
<dbReference type="SMART" id="SM00387">
    <property type="entry name" value="HATPase_c"/>
    <property type="match status" value="1"/>
</dbReference>
<dbReference type="GO" id="GO:0046983">
    <property type="term" value="F:protein dimerization activity"/>
    <property type="evidence" value="ECO:0007669"/>
    <property type="project" value="InterPro"/>
</dbReference>
<keyword evidence="4" id="KW-0547">Nucleotide-binding</keyword>
<dbReference type="InterPro" id="IPR050482">
    <property type="entry name" value="Sensor_HK_TwoCompSys"/>
</dbReference>
<dbReference type="Pfam" id="PF13185">
    <property type="entry name" value="GAF_2"/>
    <property type="match status" value="1"/>
</dbReference>
<dbReference type="SUPFAM" id="SSF55874">
    <property type="entry name" value="ATPase domain of HSP90 chaperone/DNA topoisomerase II/histidine kinase"/>
    <property type="match status" value="1"/>
</dbReference>
<dbReference type="SMART" id="SM00065">
    <property type="entry name" value="GAF"/>
    <property type="match status" value="1"/>
</dbReference>
<organism evidence="9 10">
    <name type="scientific">Bacillus siamensis</name>
    <dbReference type="NCBI Taxonomy" id="659243"/>
    <lineage>
        <taxon>Bacteria</taxon>
        <taxon>Bacillati</taxon>
        <taxon>Bacillota</taxon>
        <taxon>Bacilli</taxon>
        <taxon>Bacillales</taxon>
        <taxon>Bacillaceae</taxon>
        <taxon>Bacillus</taxon>
        <taxon>Bacillus amyloliquefaciens group</taxon>
    </lineage>
</organism>
<dbReference type="EC" id="2.7.13.3" evidence="2"/>
<dbReference type="PROSITE" id="PS50109">
    <property type="entry name" value="HIS_KIN"/>
    <property type="match status" value="1"/>
</dbReference>
<dbReference type="Gene3D" id="1.20.5.1930">
    <property type="match status" value="1"/>
</dbReference>
<dbReference type="GO" id="GO:0016020">
    <property type="term" value="C:membrane"/>
    <property type="evidence" value="ECO:0007669"/>
    <property type="project" value="InterPro"/>
</dbReference>
<proteinExistence type="predicted"/>
<dbReference type="InterPro" id="IPR005467">
    <property type="entry name" value="His_kinase_dom"/>
</dbReference>
<dbReference type="PANTHER" id="PTHR24421:SF40">
    <property type="entry name" value="SENSOR HISTIDINE KINASE YHCY"/>
    <property type="match status" value="1"/>
</dbReference>
<keyword evidence="3" id="KW-0808">Transferase</keyword>
<evidence type="ECO:0000256" key="2">
    <source>
        <dbReference type="ARBA" id="ARBA00012438"/>
    </source>
</evidence>
<protein>
    <recommendedName>
        <fullName evidence="2">histidine kinase</fullName>
        <ecNumber evidence="2">2.7.13.3</ecNumber>
    </recommendedName>
</protein>
<evidence type="ECO:0000256" key="4">
    <source>
        <dbReference type="ARBA" id="ARBA00022741"/>
    </source>
</evidence>
<evidence type="ECO:0000313" key="10">
    <source>
        <dbReference type="Proteomes" id="UP000234366"/>
    </source>
</evidence>
<keyword evidence="6" id="KW-0067">ATP-binding</keyword>
<dbReference type="KEGG" id="bsia:CWD84_16980"/>
<dbReference type="InterPro" id="IPR029016">
    <property type="entry name" value="GAF-like_dom_sf"/>
</dbReference>
<accession>A0AAI8MZJ0</accession>
<dbReference type="Gene3D" id="3.30.565.10">
    <property type="entry name" value="Histidine kinase-like ATPase, C-terminal domain"/>
    <property type="match status" value="1"/>
</dbReference>
<keyword evidence="10" id="KW-1185">Reference proteome</keyword>
<evidence type="ECO:0000256" key="6">
    <source>
        <dbReference type="ARBA" id="ARBA00022840"/>
    </source>
</evidence>
<dbReference type="EMBL" id="CP025001">
    <property type="protein sequence ID" value="AUJ78400.1"/>
    <property type="molecule type" value="Genomic_DNA"/>
</dbReference>
<dbReference type="InterPro" id="IPR011712">
    <property type="entry name" value="Sig_transdc_His_kin_sub3_dim/P"/>
</dbReference>
<dbReference type="RefSeq" id="WP_060963200.1">
    <property type="nucleotide sequence ID" value="NZ_CP025001.1"/>
</dbReference>
<dbReference type="Pfam" id="PF02518">
    <property type="entry name" value="HATPase_c"/>
    <property type="match status" value="1"/>
</dbReference>
<evidence type="ECO:0000259" key="8">
    <source>
        <dbReference type="PROSITE" id="PS50109"/>
    </source>
</evidence>
<dbReference type="InterPro" id="IPR003594">
    <property type="entry name" value="HATPase_dom"/>
</dbReference>
<name>A0AAI8MZJ0_9BACI</name>
<dbReference type="Pfam" id="PF07730">
    <property type="entry name" value="HisKA_3"/>
    <property type="match status" value="1"/>
</dbReference>